<feature type="compositionally biased region" description="Acidic residues" evidence="1">
    <location>
        <begin position="125"/>
        <end position="137"/>
    </location>
</feature>
<dbReference type="GO" id="GO:0032299">
    <property type="term" value="C:ribonuclease H2 complex"/>
    <property type="evidence" value="ECO:0007669"/>
    <property type="project" value="InterPro"/>
</dbReference>
<evidence type="ECO:0000313" key="3">
    <source>
        <dbReference type="Proteomes" id="UP001358614"/>
    </source>
</evidence>
<feature type="region of interest" description="Disordered" evidence="1">
    <location>
        <begin position="101"/>
        <end position="407"/>
    </location>
</feature>
<feature type="compositionally biased region" description="Acidic residues" evidence="1">
    <location>
        <begin position="188"/>
        <end position="201"/>
    </location>
</feature>
<feature type="compositionally biased region" description="Basic and acidic residues" evidence="1">
    <location>
        <begin position="368"/>
        <end position="381"/>
    </location>
</feature>
<proteinExistence type="predicted"/>
<protein>
    <submittedName>
        <fullName evidence="2">Uncharacterized protein</fullName>
    </submittedName>
</protein>
<dbReference type="PANTHER" id="PTHR47204">
    <property type="entry name" value="OS02G0168900 PROTEIN"/>
    <property type="match status" value="1"/>
</dbReference>
<feature type="compositionally biased region" description="Polar residues" evidence="1">
    <location>
        <begin position="439"/>
        <end position="451"/>
    </location>
</feature>
<feature type="region of interest" description="Disordered" evidence="1">
    <location>
        <begin position="1"/>
        <end position="20"/>
    </location>
</feature>
<feature type="compositionally biased region" description="Basic residues" evidence="1">
    <location>
        <begin position="144"/>
        <end position="155"/>
    </location>
</feature>
<dbReference type="GO" id="GO:0006401">
    <property type="term" value="P:RNA catabolic process"/>
    <property type="evidence" value="ECO:0007669"/>
    <property type="project" value="InterPro"/>
</dbReference>
<feature type="region of interest" description="Disordered" evidence="1">
    <location>
        <begin position="431"/>
        <end position="504"/>
    </location>
</feature>
<feature type="compositionally biased region" description="Low complexity" evidence="1">
    <location>
        <begin position="106"/>
        <end position="115"/>
    </location>
</feature>
<feature type="region of interest" description="Disordered" evidence="1">
    <location>
        <begin position="30"/>
        <end position="65"/>
    </location>
</feature>
<evidence type="ECO:0000256" key="1">
    <source>
        <dbReference type="SAM" id="MobiDB-lite"/>
    </source>
</evidence>
<dbReference type="EMBL" id="CP144091">
    <property type="protein sequence ID" value="WWD10249.1"/>
    <property type="molecule type" value="Genomic_DNA"/>
</dbReference>
<dbReference type="PANTHER" id="PTHR47204:SF1">
    <property type="entry name" value="RIBONUCLEASE H2 SUBUNIT C"/>
    <property type="match status" value="1"/>
</dbReference>
<dbReference type="RefSeq" id="XP_066088216.1">
    <property type="nucleotide sequence ID" value="XM_066232119.1"/>
</dbReference>
<feature type="compositionally biased region" description="Acidic residues" evidence="1">
    <location>
        <begin position="336"/>
        <end position="348"/>
    </location>
</feature>
<feature type="compositionally biased region" description="Basic and acidic residues" evidence="1">
    <location>
        <begin position="468"/>
        <end position="483"/>
    </location>
</feature>
<dbReference type="KEGG" id="ker:91107184"/>
<dbReference type="GeneID" id="91107184"/>
<organism evidence="2 3">
    <name type="scientific">Kwoniella europaea PYCC6329</name>
    <dbReference type="NCBI Taxonomy" id="1423913"/>
    <lineage>
        <taxon>Eukaryota</taxon>
        <taxon>Fungi</taxon>
        <taxon>Dikarya</taxon>
        <taxon>Basidiomycota</taxon>
        <taxon>Agaricomycotina</taxon>
        <taxon>Tremellomycetes</taxon>
        <taxon>Tremellales</taxon>
        <taxon>Cryptococcaceae</taxon>
        <taxon>Kwoniella</taxon>
    </lineage>
</organism>
<dbReference type="AlphaFoldDB" id="A0AAX4KVM9"/>
<reference evidence="2 3" key="1">
    <citation type="submission" date="2024-01" db="EMBL/GenBank/DDBJ databases">
        <title>Comparative genomics of Cryptococcus and Kwoniella reveals pathogenesis evolution and contrasting modes of karyotype evolution via chromosome fusion or intercentromeric recombination.</title>
        <authorList>
            <person name="Coelho M.A."/>
            <person name="David-Palma M."/>
            <person name="Shea T."/>
            <person name="Bowers K."/>
            <person name="McGinley-Smith S."/>
            <person name="Mohammad A.W."/>
            <person name="Gnirke A."/>
            <person name="Yurkov A.M."/>
            <person name="Nowrousian M."/>
            <person name="Sun S."/>
            <person name="Cuomo C.A."/>
            <person name="Heitman J."/>
        </authorList>
    </citation>
    <scope>NUCLEOTIDE SEQUENCE [LARGE SCALE GENOMIC DNA]</scope>
    <source>
        <strain evidence="2 3">PYCC6329</strain>
    </source>
</reference>
<dbReference type="Gene3D" id="2.40.128.680">
    <property type="match status" value="1"/>
</dbReference>
<evidence type="ECO:0000313" key="2">
    <source>
        <dbReference type="EMBL" id="WWD10249.1"/>
    </source>
</evidence>
<accession>A0AAX4KVM9</accession>
<keyword evidence="3" id="KW-1185">Reference proteome</keyword>
<sequence length="537" mass="59383">MSSSTTFILSSSSSTPLASSPSLALLPFSLGPNSSPHASTDAPLSNYFKPRPIPSSSHDSTSTSTIASFRGRTVVGQYIDIPKGWKGVILGTGKRPDKGGLLDVASSSTSHSDSSNVVKTKVEDVDMDMDMEQEGVDSDLSLKRTTRQNPQRRRGPSTGTGQVALSKPKIRGSNNTMRQNKKRYRLDSDDDDDDDENENDNEITIKEERLIRTPSKRSKLSHTTPQKAQPRGEVVVPDIVIQEATPLKYPLPTPKKRLNGRRSSPSPDPHGKRGLPQVTESMEWVEEQIIPKVEEVKEDEDEQKSQSQSQSQSVISNEVKEGINTTPSLESNEDLKIDEEAEEGEEENLIPSPSTEDDPPTFNTDIKTQTETEKPTQKPIDDSNIDNSSTEKIDHNGGYQEGEYDGPMRILRPISTFDGFMLYTPDDPLIGFRSDELDQSQNQTQSQNGDEQITKSENERGTNGTNDPDVKISDTDRKEKDSDGTIQVRKSWWRSGGGGEGGDEFIRGLGEWLGLVDILNQPVYLDGLEEDENDEED</sequence>
<dbReference type="Proteomes" id="UP001358614">
    <property type="component" value="Chromosome 3"/>
</dbReference>
<dbReference type="InterPro" id="IPR013924">
    <property type="entry name" value="RNase_H2_suC"/>
</dbReference>
<dbReference type="Pfam" id="PF08615">
    <property type="entry name" value="RNase_H2_suC"/>
    <property type="match status" value="1"/>
</dbReference>
<name>A0AAX4KVM9_9TREE</name>
<gene>
    <name evidence="2" type="ORF">V865_008383</name>
</gene>
<feature type="compositionally biased region" description="Low complexity" evidence="1">
    <location>
        <begin position="55"/>
        <end position="65"/>
    </location>
</feature>